<dbReference type="Pfam" id="PF01388">
    <property type="entry name" value="ARID"/>
    <property type="match status" value="1"/>
</dbReference>
<keyword evidence="10" id="KW-0223">Dioxygenase</keyword>
<evidence type="ECO:0000256" key="4">
    <source>
        <dbReference type="ARBA" id="ARBA00012902"/>
    </source>
</evidence>
<dbReference type="Proteomes" id="UP000265100">
    <property type="component" value="Chromosome 5"/>
</dbReference>
<evidence type="ECO:0000256" key="3">
    <source>
        <dbReference type="ARBA" id="ARBA00006801"/>
    </source>
</evidence>
<dbReference type="Pfam" id="PF00628">
    <property type="entry name" value="PHD"/>
    <property type="match status" value="1"/>
</dbReference>
<evidence type="ECO:0000256" key="1">
    <source>
        <dbReference type="ARBA" id="ARBA00001954"/>
    </source>
</evidence>
<evidence type="ECO:0000259" key="17">
    <source>
        <dbReference type="PROSITE" id="PS50016"/>
    </source>
</evidence>
<keyword evidence="12" id="KW-0408">Iron</keyword>
<keyword evidence="22" id="KW-1185">Reference proteome</keyword>
<dbReference type="GO" id="GO:0006355">
    <property type="term" value="P:regulation of DNA-templated transcription"/>
    <property type="evidence" value="ECO:0007669"/>
    <property type="project" value="TreeGrafter"/>
</dbReference>
<dbReference type="Pfam" id="PF02373">
    <property type="entry name" value="JmjC"/>
    <property type="match status" value="1"/>
</dbReference>
<dbReference type="GeneTree" id="ENSGT00940000157076"/>
<dbReference type="GO" id="GO:0005654">
    <property type="term" value="C:nucleoplasm"/>
    <property type="evidence" value="ECO:0007669"/>
    <property type="project" value="UniProtKB-ARBA"/>
</dbReference>
<dbReference type="PANTHER" id="PTHR10694:SF136">
    <property type="entry name" value="[HISTONE H3]-TRIMETHYL-L-LYSINE(4) DEMETHYLASE"/>
    <property type="match status" value="1"/>
</dbReference>
<keyword evidence="13" id="KW-0539">Nucleus</keyword>
<dbReference type="InterPro" id="IPR036431">
    <property type="entry name" value="ARID_dom_sf"/>
</dbReference>
<dbReference type="SUPFAM" id="SSF51197">
    <property type="entry name" value="Clavaminate synthase-like"/>
    <property type="match status" value="1"/>
</dbReference>
<keyword evidence="11" id="KW-0560">Oxidoreductase</keyword>
<dbReference type="InterPro" id="IPR003347">
    <property type="entry name" value="JmjC_dom"/>
</dbReference>
<reference evidence="21" key="4">
    <citation type="submission" date="2025-09" db="UniProtKB">
        <authorList>
            <consortium name="Ensembl"/>
        </authorList>
    </citation>
    <scope>IDENTIFICATION</scope>
</reference>
<dbReference type="GO" id="GO:0000785">
    <property type="term" value="C:chromatin"/>
    <property type="evidence" value="ECO:0007669"/>
    <property type="project" value="TreeGrafter"/>
</dbReference>
<dbReference type="Gene3D" id="2.60.120.650">
    <property type="entry name" value="Cupin"/>
    <property type="match status" value="1"/>
</dbReference>
<comment type="subcellular location">
    <subcellularLocation>
        <location evidence="2">Nucleus</location>
    </subcellularLocation>
</comment>
<dbReference type="SMART" id="SM00558">
    <property type="entry name" value="JmjC"/>
    <property type="match status" value="1"/>
</dbReference>
<evidence type="ECO:0000256" key="14">
    <source>
        <dbReference type="ARBA" id="ARBA00048734"/>
    </source>
</evidence>
<dbReference type="Ensembl" id="ENSACLT00000006219.2">
    <property type="protein sequence ID" value="ENSACLP00000006080.2"/>
    <property type="gene ID" value="ENSACLG00000004014.2"/>
</dbReference>
<dbReference type="PROSITE" id="PS50016">
    <property type="entry name" value="ZF_PHD_2"/>
    <property type="match status" value="2"/>
</dbReference>
<dbReference type="FunFam" id="2.60.120.650:FF:000035">
    <property type="entry name" value="PHD transcription factor Rum1"/>
    <property type="match status" value="1"/>
</dbReference>
<evidence type="ECO:0000256" key="10">
    <source>
        <dbReference type="ARBA" id="ARBA00022964"/>
    </source>
</evidence>
<comment type="similarity">
    <text evidence="3">Belongs to the JARID1 histone demethylase family.</text>
</comment>
<dbReference type="InterPro" id="IPR019786">
    <property type="entry name" value="Zinc_finger_PHD-type_CS"/>
</dbReference>
<comment type="catalytic activity">
    <reaction evidence="14">
        <text>N(6),N(6),N(6)-trimethyl-L-lysyl(4)-[histone H3] + 3 2-oxoglutarate + 3 O2 = L-lysyl(4)-[histone H3] + 3 formaldehyde + 3 succinate + 3 CO2</text>
        <dbReference type="Rhea" id="RHEA:60208"/>
        <dbReference type="Rhea" id="RHEA-COMP:15537"/>
        <dbReference type="Rhea" id="RHEA-COMP:15547"/>
        <dbReference type="ChEBI" id="CHEBI:15379"/>
        <dbReference type="ChEBI" id="CHEBI:16526"/>
        <dbReference type="ChEBI" id="CHEBI:16810"/>
        <dbReference type="ChEBI" id="CHEBI:16842"/>
        <dbReference type="ChEBI" id="CHEBI:29969"/>
        <dbReference type="ChEBI" id="CHEBI:30031"/>
        <dbReference type="ChEBI" id="CHEBI:61961"/>
        <dbReference type="EC" id="1.14.11.67"/>
    </reaction>
</comment>
<accession>A0A3P8NMP9</accession>
<dbReference type="Gene3D" id="3.30.40.10">
    <property type="entry name" value="Zinc/RING finger domain, C3HC4 (zinc finger)"/>
    <property type="match status" value="1"/>
</dbReference>
<dbReference type="InterPro" id="IPR019787">
    <property type="entry name" value="Znf_PHD-finger"/>
</dbReference>
<dbReference type="PANTHER" id="PTHR10694">
    <property type="entry name" value="LYSINE-SPECIFIC DEMETHYLASE"/>
    <property type="match status" value="1"/>
</dbReference>
<dbReference type="Bgee" id="ENSACLG00000004014">
    <property type="expression patterns" value="Expressed in anal fin and 8 other cell types or tissues"/>
</dbReference>
<dbReference type="InterPro" id="IPR011011">
    <property type="entry name" value="Znf_FYVE_PHD"/>
</dbReference>
<evidence type="ECO:0000313" key="21">
    <source>
        <dbReference type="Ensembl" id="ENSACLP00000006080.2"/>
    </source>
</evidence>
<name>A0A3P8NMP9_ASTCA</name>
<evidence type="ECO:0000313" key="22">
    <source>
        <dbReference type="Proteomes" id="UP000265100"/>
    </source>
</evidence>
<evidence type="ECO:0000256" key="15">
    <source>
        <dbReference type="PROSITE-ProRule" id="PRU00146"/>
    </source>
</evidence>
<protein>
    <recommendedName>
        <fullName evidence="4">[histone H3]-trimethyl-L-lysine(4) demethylase</fullName>
        <ecNumber evidence="4">1.14.11.67</ecNumber>
    </recommendedName>
</protein>
<proteinExistence type="inferred from homology"/>
<evidence type="ECO:0000256" key="7">
    <source>
        <dbReference type="ARBA" id="ARBA00022771"/>
    </source>
</evidence>
<feature type="domain" description="PHD-type" evidence="17">
    <location>
        <begin position="257"/>
        <end position="307"/>
    </location>
</feature>
<dbReference type="SMART" id="SM00545">
    <property type="entry name" value="JmjN"/>
    <property type="match status" value="1"/>
</dbReference>
<dbReference type="SMART" id="SM00249">
    <property type="entry name" value="PHD"/>
    <property type="match status" value="2"/>
</dbReference>
<dbReference type="Pfam" id="PF02375">
    <property type="entry name" value="JmjN"/>
    <property type="match status" value="1"/>
</dbReference>
<evidence type="ECO:0000259" key="20">
    <source>
        <dbReference type="PROSITE" id="PS51184"/>
    </source>
</evidence>
<dbReference type="PROSITE" id="PS51183">
    <property type="entry name" value="JMJN"/>
    <property type="match status" value="1"/>
</dbReference>
<dbReference type="SMART" id="SM01014">
    <property type="entry name" value="ARID"/>
    <property type="match status" value="1"/>
</dbReference>
<dbReference type="InterPro" id="IPR013637">
    <property type="entry name" value="Lys_sp_deMease-like_dom"/>
</dbReference>
<keyword evidence="7 15" id="KW-0863">Zinc-finger</keyword>
<dbReference type="PROSITE" id="PS51011">
    <property type="entry name" value="ARID"/>
    <property type="match status" value="1"/>
</dbReference>
<reference evidence="22" key="2">
    <citation type="submission" date="2023-03" db="EMBL/GenBank/DDBJ databases">
        <authorList>
            <consortium name="Wellcome Sanger Institute Data Sharing"/>
        </authorList>
    </citation>
    <scope>NUCLEOTIDE SEQUENCE [LARGE SCALE GENOMIC DNA]</scope>
</reference>
<dbReference type="FunFam" id="1.10.150.60:FF:000001">
    <property type="entry name" value="Putative lysine-specific demethylase 5b"/>
    <property type="match status" value="1"/>
</dbReference>
<organism evidence="21 22">
    <name type="scientific">Astatotilapia calliptera</name>
    <name type="common">Eastern happy</name>
    <name type="synonym">Chromis callipterus</name>
    <dbReference type="NCBI Taxonomy" id="8154"/>
    <lineage>
        <taxon>Eukaryota</taxon>
        <taxon>Metazoa</taxon>
        <taxon>Chordata</taxon>
        <taxon>Craniata</taxon>
        <taxon>Vertebrata</taxon>
        <taxon>Euteleostomi</taxon>
        <taxon>Actinopterygii</taxon>
        <taxon>Neopterygii</taxon>
        <taxon>Teleostei</taxon>
        <taxon>Neoteleostei</taxon>
        <taxon>Acanthomorphata</taxon>
        <taxon>Ovalentaria</taxon>
        <taxon>Cichlomorphae</taxon>
        <taxon>Cichliformes</taxon>
        <taxon>Cichlidae</taxon>
        <taxon>African cichlids</taxon>
        <taxon>Pseudocrenilabrinae</taxon>
        <taxon>Haplochromini</taxon>
        <taxon>Astatotilapia</taxon>
    </lineage>
</organism>
<dbReference type="EC" id="1.14.11.67" evidence="4"/>
<dbReference type="InterPro" id="IPR047978">
    <property type="entry name" value="KDM5B_PHD1"/>
</dbReference>
<dbReference type="InterPro" id="IPR048615">
    <property type="entry name" value="KDM5_C-hel"/>
</dbReference>
<evidence type="ECO:0000256" key="8">
    <source>
        <dbReference type="ARBA" id="ARBA00022833"/>
    </source>
</evidence>
<dbReference type="InterPro" id="IPR003349">
    <property type="entry name" value="JmjN"/>
</dbReference>
<reference evidence="21" key="3">
    <citation type="submission" date="2025-08" db="UniProtKB">
        <authorList>
            <consortium name="Ensembl"/>
        </authorList>
    </citation>
    <scope>IDENTIFICATION</scope>
</reference>
<comment type="cofactor">
    <cofactor evidence="1">
        <name>Fe(2+)</name>
        <dbReference type="ChEBI" id="CHEBI:29033"/>
    </cofactor>
</comment>
<feature type="domain" description="JmjC" evidence="20">
    <location>
        <begin position="401"/>
        <end position="567"/>
    </location>
</feature>
<dbReference type="Gene3D" id="1.10.150.60">
    <property type="entry name" value="ARID DNA-binding domain"/>
    <property type="match status" value="1"/>
</dbReference>
<dbReference type="PROSITE" id="PS51184">
    <property type="entry name" value="JMJC"/>
    <property type="match status" value="1"/>
</dbReference>
<dbReference type="GO" id="GO:0034647">
    <property type="term" value="F:histone H3K4me/H3K4me2/H3K4me3 demethylase activity"/>
    <property type="evidence" value="ECO:0007669"/>
    <property type="project" value="UniProtKB-EC"/>
</dbReference>
<dbReference type="InterPro" id="IPR001965">
    <property type="entry name" value="Znf_PHD"/>
</dbReference>
<feature type="domain" description="ARID" evidence="18">
    <location>
        <begin position="80"/>
        <end position="170"/>
    </location>
</feature>
<dbReference type="SMART" id="SM00501">
    <property type="entry name" value="BRIGHT"/>
    <property type="match status" value="1"/>
</dbReference>
<dbReference type="InterPro" id="IPR004198">
    <property type="entry name" value="Znf_C5HC2"/>
</dbReference>
<dbReference type="Pfam" id="PF02928">
    <property type="entry name" value="zf-C5HC2"/>
    <property type="match status" value="1"/>
</dbReference>
<keyword evidence="8" id="KW-0862">Zinc</keyword>
<evidence type="ECO:0000256" key="2">
    <source>
        <dbReference type="ARBA" id="ARBA00004123"/>
    </source>
</evidence>
<dbReference type="GO" id="GO:0008270">
    <property type="term" value="F:zinc ion binding"/>
    <property type="evidence" value="ECO:0007669"/>
    <property type="project" value="UniProtKB-KW"/>
</dbReference>
<dbReference type="Pfam" id="PF21323">
    <property type="entry name" value="KDM5_C-hel"/>
    <property type="match status" value="1"/>
</dbReference>
<evidence type="ECO:0000256" key="11">
    <source>
        <dbReference type="ARBA" id="ARBA00023002"/>
    </source>
</evidence>
<dbReference type="PROSITE" id="PS01359">
    <property type="entry name" value="ZF_PHD_1"/>
    <property type="match status" value="2"/>
</dbReference>
<feature type="domain" description="JmjN" evidence="19">
    <location>
        <begin position="15"/>
        <end position="56"/>
    </location>
</feature>
<feature type="domain" description="PHD-type" evidence="17">
    <location>
        <begin position="1025"/>
        <end position="1073"/>
    </location>
</feature>
<dbReference type="Pfam" id="PF08429">
    <property type="entry name" value="PLU-1"/>
    <property type="match status" value="1"/>
</dbReference>
<dbReference type="SUPFAM" id="SSF46774">
    <property type="entry name" value="ARID-like"/>
    <property type="match status" value="1"/>
</dbReference>
<sequence>MTQPQVNEFIPPPECPVFEPSWEEFADPFAYINKIRPIAEKTGICKIRPPPDWQPPFACDVDRLKFTPRIQRLNELEAQTRVKLNFLDQIAKFWELQGCKLKIPQVERKILDLYQLNKLVNEEGGFDAVCRERRWTKISVKMGFAPGKAIGSHLRAHYERILYPYNLFQTGANLPVRTLTSTLTNDTKDKEYTPHDLPQRQSVQPQETCSIARRAKRMRSEVSLYIPTLVLKVQLTLFLTLAAEGLCQNVLSHQVDHYMCLVCGSGSAEDRLLLCDGCDDSYHIFCLIPPLHDVPRGDWRCPRCLVEECGKPAVAFGFEQANRSYTLQTFGDMADSFKSDYFNMPVHMVPTELVEKEFWRLVSTIEEDVTVEYGADIASKEFGSGFPVRNGHFEVSPEDEHYLTSGWNLNNMPVLDASVLTHITADICGMKVPWLYVGMCFSSFCWHIEDHWSYSINYLHWGEPKTWYGAPGYAAEHLEAVMKKLAPELFEFQPDLLHQLVTIMNPNTLMNNGVPIYRTNQCAGEFVITFPRAYHSGFNQGFNFAEAVNFCTMDWMPFGRGCVAHYRQLNRYCVFSHDEMVCNMAIKADTIDVNLAATLHEDMVIMIQQEKELREKITKKGVMQSRQVDYEVLPDEARQCFKCLTTCYLSGITCACSPDKMVCLYHTQNLCSCPPINLTLHYKFTLDELYPLMASVKLRANSYKDWVSNVQDIVENKGTKKKGATTDLLTRVDDFQQRSECLLSDESPSALELQDLLDVSLGLDVELPQLPLLRERLEQARWLETVQQASSRPDSLCLDTMRRLIDQGVGLAPHSSVERAMARLQELLTVSEQWEERVLSLLEARPYQGIETLVAALQEVENIPAYLPNCLQLKDVVTKAKKWLHEAETLQLGGRIPVLDILSELVLRAEGIPVKLDPLSRLEALVSDVKSWKETAAKTFLLKNSPFSLLEVLCPRCDIGSAHQKSKSKKVKEAPQIIKKTLTKLDSLCDMTTLAEVRQREMEILLSLRSSNESKLLPAESCCALSVCVCQKAPSGAMMQCELCRDIFHCGCVTTTAELEYGQAWLCPLCQRSRKPPLDKVLPLLASLQRIRVRLPEGDALRFLIERTVRWQHRVQQACADGVLENVSKMVSVFYFVNIVVDLTLCAVSLFRATLIPELEELMVEGFLLQVTLPETEQLYRYLLYKLVPLPSQSPPCGNSTEQDQKSPKGSPQHKVTAPTKCHTKCIMP</sequence>
<evidence type="ECO:0000256" key="13">
    <source>
        <dbReference type="ARBA" id="ARBA00023242"/>
    </source>
</evidence>
<keyword evidence="5" id="KW-0479">Metal-binding</keyword>
<evidence type="ECO:0000256" key="6">
    <source>
        <dbReference type="ARBA" id="ARBA00022737"/>
    </source>
</evidence>
<keyword evidence="9" id="KW-0156">Chromatin regulator</keyword>
<dbReference type="InterPro" id="IPR013083">
    <property type="entry name" value="Znf_RING/FYVE/PHD"/>
</dbReference>
<dbReference type="CDD" id="cd15603">
    <property type="entry name" value="PHD1_KDM5B"/>
    <property type="match status" value="1"/>
</dbReference>
<evidence type="ECO:0000256" key="9">
    <source>
        <dbReference type="ARBA" id="ARBA00022853"/>
    </source>
</evidence>
<keyword evidence="6" id="KW-0677">Repeat</keyword>
<evidence type="ECO:0000256" key="5">
    <source>
        <dbReference type="ARBA" id="ARBA00022723"/>
    </source>
</evidence>
<dbReference type="FunFam" id="2.60.120.650:FF:000001">
    <property type="entry name" value="Putative lysine-specific demethylase 5b"/>
    <property type="match status" value="1"/>
</dbReference>
<dbReference type="InterPro" id="IPR001606">
    <property type="entry name" value="ARID_dom"/>
</dbReference>
<dbReference type="GO" id="GO:0003677">
    <property type="term" value="F:DNA binding"/>
    <property type="evidence" value="ECO:0007669"/>
    <property type="project" value="InterPro"/>
</dbReference>
<evidence type="ECO:0000256" key="16">
    <source>
        <dbReference type="SAM" id="MobiDB-lite"/>
    </source>
</evidence>
<dbReference type="SUPFAM" id="SSF57903">
    <property type="entry name" value="FYVE/PHD zinc finger"/>
    <property type="match status" value="2"/>
</dbReference>
<reference evidence="21 22" key="1">
    <citation type="submission" date="2018-05" db="EMBL/GenBank/DDBJ databases">
        <authorList>
            <person name="Datahose"/>
        </authorList>
    </citation>
    <scope>NUCLEOTIDE SEQUENCE</scope>
</reference>
<evidence type="ECO:0000256" key="12">
    <source>
        <dbReference type="ARBA" id="ARBA00023004"/>
    </source>
</evidence>
<evidence type="ECO:0000259" key="18">
    <source>
        <dbReference type="PROSITE" id="PS51011"/>
    </source>
</evidence>
<evidence type="ECO:0000259" key="19">
    <source>
        <dbReference type="PROSITE" id="PS51183"/>
    </source>
</evidence>
<feature type="region of interest" description="Disordered" evidence="16">
    <location>
        <begin position="1195"/>
        <end position="1229"/>
    </location>
</feature>
<dbReference type="AlphaFoldDB" id="A0A3P8NMP9"/>